<dbReference type="Pfam" id="PF14539">
    <property type="entry name" value="DUF4442"/>
    <property type="match status" value="1"/>
</dbReference>
<dbReference type="EMBL" id="JATAAI010000043">
    <property type="protein sequence ID" value="KAK1733841.1"/>
    <property type="molecule type" value="Genomic_DNA"/>
</dbReference>
<reference evidence="1" key="1">
    <citation type="submission" date="2023-06" db="EMBL/GenBank/DDBJ databases">
        <title>Survivors Of The Sea: Transcriptome response of Skeletonema marinoi to long-term dormancy.</title>
        <authorList>
            <person name="Pinder M.I.M."/>
            <person name="Kourtchenko O."/>
            <person name="Robertson E.K."/>
            <person name="Larsson T."/>
            <person name="Maumus F."/>
            <person name="Osuna-Cruz C.M."/>
            <person name="Vancaester E."/>
            <person name="Stenow R."/>
            <person name="Vandepoele K."/>
            <person name="Ploug H."/>
            <person name="Bruchert V."/>
            <person name="Godhe A."/>
            <person name="Topel M."/>
        </authorList>
    </citation>
    <scope>NUCLEOTIDE SEQUENCE</scope>
    <source>
        <strain evidence="1">R05AC</strain>
    </source>
</reference>
<evidence type="ECO:0000313" key="2">
    <source>
        <dbReference type="Proteomes" id="UP001224775"/>
    </source>
</evidence>
<dbReference type="SUPFAM" id="SSF54637">
    <property type="entry name" value="Thioesterase/thiol ester dehydrase-isomerase"/>
    <property type="match status" value="1"/>
</dbReference>
<name>A0AAD9D4L7_9STRA</name>
<proteinExistence type="predicted"/>
<comment type="caution">
    <text evidence="1">The sequence shown here is derived from an EMBL/GenBank/DDBJ whole genome shotgun (WGS) entry which is preliminary data.</text>
</comment>
<keyword evidence="2" id="KW-1185">Reference proteome</keyword>
<dbReference type="InterPro" id="IPR029069">
    <property type="entry name" value="HotDog_dom_sf"/>
</dbReference>
<dbReference type="CDD" id="cd03443">
    <property type="entry name" value="PaaI_thioesterase"/>
    <property type="match status" value="1"/>
</dbReference>
<organism evidence="1 2">
    <name type="scientific">Skeletonema marinoi</name>
    <dbReference type="NCBI Taxonomy" id="267567"/>
    <lineage>
        <taxon>Eukaryota</taxon>
        <taxon>Sar</taxon>
        <taxon>Stramenopiles</taxon>
        <taxon>Ochrophyta</taxon>
        <taxon>Bacillariophyta</taxon>
        <taxon>Coscinodiscophyceae</taxon>
        <taxon>Thalassiosirophycidae</taxon>
        <taxon>Thalassiosirales</taxon>
        <taxon>Skeletonemataceae</taxon>
        <taxon>Skeletonema</taxon>
        <taxon>Skeletonema marinoi-dohrnii complex</taxon>
    </lineage>
</organism>
<protein>
    <submittedName>
        <fullName evidence="1">DUF4442 domain-containing protein</fullName>
    </submittedName>
</protein>
<dbReference type="Gene3D" id="3.10.129.10">
    <property type="entry name" value="Hotdog Thioesterase"/>
    <property type="match status" value="1"/>
</dbReference>
<dbReference type="Proteomes" id="UP001224775">
    <property type="component" value="Unassembled WGS sequence"/>
</dbReference>
<accession>A0AAD9D4L7</accession>
<dbReference type="InterPro" id="IPR027961">
    <property type="entry name" value="DUF4442"/>
</dbReference>
<gene>
    <name evidence="1" type="ORF">QTG54_015368</name>
</gene>
<sequence>MGGSYKLNKMATSIAKLQSIVPNSFQPMALSYVFNSMVKLAGTAGIRIESLTHTNARVSLQNKKKIQNHIGGLHACSMALAAESATGILIGMNVRDTHLPLIKSMKVDFVRRCEGNINVEASITEDDYKRIHEEEKGEVLVKCTVIDESGKEPIKADMLWAWIPKQRRSKL</sequence>
<dbReference type="AlphaFoldDB" id="A0AAD9D4L7"/>
<evidence type="ECO:0000313" key="1">
    <source>
        <dbReference type="EMBL" id="KAK1733841.1"/>
    </source>
</evidence>